<dbReference type="GO" id="GO:0005737">
    <property type="term" value="C:cytoplasm"/>
    <property type="evidence" value="ECO:0007669"/>
    <property type="project" value="TreeGrafter"/>
</dbReference>
<proteinExistence type="predicted"/>
<dbReference type="Proteomes" id="UP000003494">
    <property type="component" value="Unassembled WGS sequence"/>
</dbReference>
<dbReference type="eggNOG" id="COG0406">
    <property type="taxonomic scope" value="Bacteria"/>
</dbReference>
<dbReference type="AlphaFoldDB" id="C4GA15"/>
<dbReference type="SMART" id="SM00855">
    <property type="entry name" value="PGAM"/>
    <property type="match status" value="1"/>
</dbReference>
<evidence type="ECO:0000313" key="4">
    <source>
        <dbReference type="EMBL" id="EEP29462.1"/>
    </source>
</evidence>
<dbReference type="Pfam" id="PF00300">
    <property type="entry name" value="His_Phos_1"/>
    <property type="match status" value="1"/>
</dbReference>
<dbReference type="GO" id="GO:0016791">
    <property type="term" value="F:phosphatase activity"/>
    <property type="evidence" value="ECO:0007669"/>
    <property type="project" value="TreeGrafter"/>
</dbReference>
<dbReference type="PANTHER" id="PTHR48100">
    <property type="entry name" value="BROAD-SPECIFICITY PHOSPHATASE YOR283W-RELATED"/>
    <property type="match status" value="1"/>
</dbReference>
<dbReference type="PIRSF" id="PIRSF000709">
    <property type="entry name" value="6PFK_2-Ptase"/>
    <property type="match status" value="1"/>
</dbReference>
<reference evidence="4" key="1">
    <citation type="submission" date="2009-04" db="EMBL/GenBank/DDBJ databases">
        <authorList>
            <person name="Weinstock G."/>
            <person name="Sodergren E."/>
            <person name="Clifton S."/>
            <person name="Fulton L."/>
            <person name="Fulton B."/>
            <person name="Courtney L."/>
            <person name="Fronick C."/>
            <person name="Harrison M."/>
            <person name="Strong C."/>
            <person name="Farmer C."/>
            <person name="Delahaunty K."/>
            <person name="Markovic C."/>
            <person name="Hall O."/>
            <person name="Minx P."/>
            <person name="Tomlinson C."/>
            <person name="Mitreva M."/>
            <person name="Nelson J."/>
            <person name="Hou S."/>
            <person name="Wollam A."/>
            <person name="Pepin K.H."/>
            <person name="Johnson M."/>
            <person name="Bhonagiri V."/>
            <person name="Nash W.E."/>
            <person name="Warren W."/>
            <person name="Chinwalla A."/>
            <person name="Mardis E.R."/>
            <person name="Wilson R.K."/>
        </authorList>
    </citation>
    <scope>NUCLEOTIDE SEQUENCE [LARGE SCALE GENOMIC DNA]</scope>
    <source>
        <strain evidence="4">DSM 14600</strain>
    </source>
</reference>
<evidence type="ECO:0000256" key="2">
    <source>
        <dbReference type="ARBA" id="ARBA00023235"/>
    </source>
</evidence>
<keyword evidence="2" id="KW-0413">Isomerase</keyword>
<dbReference type="PANTHER" id="PTHR48100:SF1">
    <property type="entry name" value="HISTIDINE PHOSPHATASE FAMILY PROTEIN-RELATED"/>
    <property type="match status" value="1"/>
</dbReference>
<gene>
    <name evidence="4" type="ORF">GCWU000342_00820</name>
</gene>
<protein>
    <submittedName>
        <fullName evidence="4">Phosphoglycerate mutase family protein</fullName>
    </submittedName>
</protein>
<dbReference type="PROSITE" id="PS00175">
    <property type="entry name" value="PG_MUTASE"/>
    <property type="match status" value="1"/>
</dbReference>
<evidence type="ECO:0000256" key="1">
    <source>
        <dbReference type="ARBA" id="ARBA00023152"/>
    </source>
</evidence>
<dbReference type="InterPro" id="IPR001345">
    <property type="entry name" value="PG/BPGM_mutase_AS"/>
</dbReference>
<dbReference type="InterPro" id="IPR050275">
    <property type="entry name" value="PGM_Phosphatase"/>
</dbReference>
<dbReference type="InterPro" id="IPR013078">
    <property type="entry name" value="His_Pase_superF_clade-1"/>
</dbReference>
<dbReference type="InterPro" id="IPR029033">
    <property type="entry name" value="His_PPase_superfam"/>
</dbReference>
<keyword evidence="5" id="KW-1185">Reference proteome</keyword>
<dbReference type="Gene3D" id="3.40.50.1240">
    <property type="entry name" value="Phosphoglycerate mutase-like"/>
    <property type="match status" value="1"/>
</dbReference>
<keyword evidence="1" id="KW-0324">Glycolysis</keyword>
<name>C4GA15_9FIRM</name>
<accession>C4GA15</accession>
<dbReference type="CDD" id="cd07067">
    <property type="entry name" value="HP_PGM_like"/>
    <property type="match status" value="1"/>
</dbReference>
<dbReference type="SUPFAM" id="SSF53254">
    <property type="entry name" value="Phosphoglycerate mutase-like"/>
    <property type="match status" value="1"/>
</dbReference>
<dbReference type="STRING" id="626523.GCWU000342_00820"/>
<comment type="caution">
    <text evidence="4">The sequence shown here is derived from an EMBL/GenBank/DDBJ whole genome shotgun (WGS) entry which is preliminary data.</text>
</comment>
<sequence>MKIWISRHGQTNLNRDHLMQGRTDEPLNETGRRQARAARRAVEESLGEAPVFDAVYASPLDRAIETACILSGRPREEITIDSRITETDFGRYERRPYWALGPWMGLYWSCADYLPCPPTVEPLQSMRRRSASFLRDLEQAGEACGYDNVLVTCHGGITRTLIGYMENAPRGVVWRPRMKNCEIRVFESRGANRRFLRRILPATD</sequence>
<organism evidence="4 5">
    <name type="scientific">Shuttleworthella satelles DSM 14600</name>
    <dbReference type="NCBI Taxonomy" id="626523"/>
    <lineage>
        <taxon>Bacteria</taxon>
        <taxon>Bacillati</taxon>
        <taxon>Bacillota</taxon>
        <taxon>Clostridia</taxon>
        <taxon>Lachnospirales</taxon>
        <taxon>Lachnospiraceae</taxon>
        <taxon>Shuttleworthella</taxon>
    </lineage>
</organism>
<evidence type="ECO:0000313" key="5">
    <source>
        <dbReference type="Proteomes" id="UP000003494"/>
    </source>
</evidence>
<evidence type="ECO:0000256" key="3">
    <source>
        <dbReference type="PIRSR" id="PIRSR613078-2"/>
    </source>
</evidence>
<feature type="binding site" evidence="3">
    <location>
        <begin position="7"/>
        <end position="14"/>
    </location>
    <ligand>
        <name>substrate</name>
    </ligand>
</feature>
<dbReference type="HOGENOM" id="CLU_033323_9_4_9"/>
<feature type="binding site" evidence="3">
    <location>
        <position position="62"/>
    </location>
    <ligand>
        <name>substrate</name>
    </ligand>
</feature>
<dbReference type="EMBL" id="ACIP02000001">
    <property type="protein sequence ID" value="EEP29462.1"/>
    <property type="molecule type" value="Genomic_DNA"/>
</dbReference>